<dbReference type="Pfam" id="PF12836">
    <property type="entry name" value="HHH_3"/>
    <property type="match status" value="2"/>
</dbReference>
<name>A0A6I4I4N7_9SPHI</name>
<gene>
    <name evidence="1" type="ORF">GO816_03040</name>
</gene>
<dbReference type="GO" id="GO:0015627">
    <property type="term" value="C:type II protein secretion system complex"/>
    <property type="evidence" value="ECO:0007669"/>
    <property type="project" value="TreeGrafter"/>
</dbReference>
<evidence type="ECO:0008006" key="3">
    <source>
        <dbReference type="Google" id="ProtNLM"/>
    </source>
</evidence>
<evidence type="ECO:0000313" key="1">
    <source>
        <dbReference type="EMBL" id="MVN90092.1"/>
    </source>
</evidence>
<dbReference type="OrthoDB" id="981124at2"/>
<dbReference type="Proteomes" id="UP000434850">
    <property type="component" value="Unassembled WGS sequence"/>
</dbReference>
<accession>A0A6I4I4N7</accession>
<keyword evidence="2" id="KW-1185">Reference proteome</keyword>
<dbReference type="SUPFAM" id="SSF47781">
    <property type="entry name" value="RuvA domain 2-like"/>
    <property type="match status" value="3"/>
</dbReference>
<dbReference type="Gene3D" id="1.10.150.280">
    <property type="entry name" value="AF1531-like domain"/>
    <property type="match status" value="2"/>
</dbReference>
<evidence type="ECO:0000313" key="2">
    <source>
        <dbReference type="Proteomes" id="UP000434850"/>
    </source>
</evidence>
<organism evidence="1 2">
    <name type="scientific">Mucilaginibacter aquatilis</name>
    <dbReference type="NCBI Taxonomy" id="1517760"/>
    <lineage>
        <taxon>Bacteria</taxon>
        <taxon>Pseudomonadati</taxon>
        <taxon>Bacteroidota</taxon>
        <taxon>Sphingobacteriia</taxon>
        <taxon>Sphingobacteriales</taxon>
        <taxon>Sphingobacteriaceae</taxon>
        <taxon>Mucilaginibacter</taxon>
    </lineage>
</organism>
<reference evidence="1 2" key="1">
    <citation type="submission" date="2019-12" db="EMBL/GenBank/DDBJ databases">
        <title>Mucilaginibacter sp. HME9299 genome sequencing and assembly.</title>
        <authorList>
            <person name="Kang H."/>
            <person name="Kim H."/>
            <person name="Joh K."/>
        </authorList>
    </citation>
    <scope>NUCLEOTIDE SEQUENCE [LARGE SCALE GENOMIC DNA]</scope>
    <source>
        <strain evidence="1 2">HME9299</strain>
    </source>
</reference>
<proteinExistence type="predicted"/>
<dbReference type="PANTHER" id="PTHR21180:SF32">
    <property type="entry name" value="ENDONUCLEASE_EXONUCLEASE_PHOSPHATASE FAMILY DOMAIN-CONTAINING PROTEIN 1"/>
    <property type="match status" value="1"/>
</dbReference>
<dbReference type="GO" id="GO:0015628">
    <property type="term" value="P:protein secretion by the type II secretion system"/>
    <property type="evidence" value="ECO:0007669"/>
    <property type="project" value="TreeGrafter"/>
</dbReference>
<dbReference type="EMBL" id="WQLA01000001">
    <property type="protein sequence ID" value="MVN90092.1"/>
    <property type="molecule type" value="Genomic_DNA"/>
</dbReference>
<protein>
    <recommendedName>
        <fullName evidence="3">Helix-hairpin-helix domain-containing protein</fullName>
    </recommendedName>
</protein>
<comment type="caution">
    <text evidence="1">The sequence shown here is derived from an EMBL/GenBank/DDBJ whole genome shotgun (WGS) entry which is preliminary data.</text>
</comment>
<dbReference type="AlphaFoldDB" id="A0A6I4I4N7"/>
<dbReference type="InterPro" id="IPR010994">
    <property type="entry name" value="RuvA_2-like"/>
</dbReference>
<dbReference type="PANTHER" id="PTHR21180">
    <property type="entry name" value="ENDONUCLEASE/EXONUCLEASE/PHOSPHATASE FAMILY DOMAIN-CONTAINING PROTEIN 1"/>
    <property type="match status" value="1"/>
</dbReference>
<dbReference type="RefSeq" id="WP_157539866.1">
    <property type="nucleotide sequence ID" value="NZ_WQLA01000001.1"/>
</dbReference>
<sequence length="287" mass="32770">MKARIKNYLLLTKTEWNGLIVLVLLIAGALAAPAINRRLNVEKPVNFKKVDLAVAELQRAGVKPYLNEERETASAHLQVKPFKFNPNKLPVESWKRLGLSVRQIKGIKNYEASGGNFNIKADVKKMYTLSAGDYQRLEPYIDLPAGKQLNIAEHRLVVELNTADSATLAKLKGIGPAFARRIIQYRTRLGGFYKKQQLTEVFGLDEMHYKDIQQQFTVDKKRVKKFNVNTAEYEDLKNFPYLSYKQINAIVQYRKQHGDYDSVNELSNVAIIDLATLKKARPYLTVQ</sequence>
<dbReference type="InterPro" id="IPR051675">
    <property type="entry name" value="Endo/Exo/Phosphatase_dom_1"/>
</dbReference>